<reference evidence="1 2" key="1">
    <citation type="submission" date="2020-09" db="EMBL/GenBank/DDBJ databases">
        <title>Novel species of Mucilaginibacter isolated from a glacier on the Tibetan Plateau.</title>
        <authorList>
            <person name="Liu Q."/>
            <person name="Xin Y.-H."/>
        </authorList>
    </citation>
    <scope>NUCLEOTIDE SEQUENCE [LARGE SCALE GENOMIC DNA]</scope>
    <source>
        <strain evidence="1 2">ZT4R22</strain>
    </source>
</reference>
<dbReference type="Proteomes" id="UP000606600">
    <property type="component" value="Unassembled WGS sequence"/>
</dbReference>
<dbReference type="RefSeq" id="WP_191189125.1">
    <property type="nucleotide sequence ID" value="NZ_JACWMY010000005.1"/>
</dbReference>
<evidence type="ECO:0008006" key="3">
    <source>
        <dbReference type="Google" id="ProtNLM"/>
    </source>
</evidence>
<organism evidence="1 2">
    <name type="scientific">Mucilaginibacter pankratovii</name>
    <dbReference type="NCBI Taxonomy" id="2772110"/>
    <lineage>
        <taxon>Bacteria</taxon>
        <taxon>Pseudomonadati</taxon>
        <taxon>Bacteroidota</taxon>
        <taxon>Sphingobacteriia</taxon>
        <taxon>Sphingobacteriales</taxon>
        <taxon>Sphingobacteriaceae</taxon>
        <taxon>Mucilaginibacter</taxon>
    </lineage>
</organism>
<evidence type="ECO:0000313" key="2">
    <source>
        <dbReference type="Proteomes" id="UP000606600"/>
    </source>
</evidence>
<evidence type="ECO:0000313" key="1">
    <source>
        <dbReference type="EMBL" id="MBD1364462.1"/>
    </source>
</evidence>
<name>A0ABR7WSG7_9SPHI</name>
<keyword evidence="2" id="KW-1185">Reference proteome</keyword>
<dbReference type="EMBL" id="JACWMY010000005">
    <property type="protein sequence ID" value="MBD1364462.1"/>
    <property type="molecule type" value="Genomic_DNA"/>
</dbReference>
<sequence>MSEDIIKQINDRAIGFRGTILNQTVILEKAIDQYISKYLTPDVNKQNEIISLLLDRMNFEGKRTTLRAILEKKDLENNIVKTKNKPSKNKPLLESIRQINDLRNYMAHYLVLTIGEALTKFPEEIGFIEFRDSVKVHWITNEVFIDNVREIQEISKLISSMTTKLKST</sequence>
<gene>
    <name evidence="1" type="ORF">IDJ77_11640</name>
</gene>
<proteinExistence type="predicted"/>
<accession>A0ABR7WSG7</accession>
<comment type="caution">
    <text evidence="1">The sequence shown here is derived from an EMBL/GenBank/DDBJ whole genome shotgun (WGS) entry which is preliminary data.</text>
</comment>
<protein>
    <recommendedName>
        <fullName evidence="3">Mannitol repressor</fullName>
    </recommendedName>
</protein>